<dbReference type="GO" id="GO:0004672">
    <property type="term" value="F:protein kinase activity"/>
    <property type="evidence" value="ECO:0007669"/>
    <property type="project" value="InterPro"/>
</dbReference>
<comment type="caution">
    <text evidence="9">The sequence shown here is derived from an EMBL/GenBank/DDBJ whole genome shotgun (WGS) entry which is preliminary data.</text>
</comment>
<keyword evidence="4 5" id="KW-0067">ATP-binding</keyword>
<proteinExistence type="predicted"/>
<evidence type="ECO:0000259" key="7">
    <source>
        <dbReference type="PROSITE" id="PS50011"/>
    </source>
</evidence>
<dbReference type="InterPro" id="IPR008271">
    <property type="entry name" value="Ser/Thr_kinase_AS"/>
</dbReference>
<dbReference type="PROSITE" id="PS00108">
    <property type="entry name" value="PROTEIN_KINASE_ST"/>
    <property type="match status" value="1"/>
</dbReference>
<protein>
    <recommendedName>
        <fullName evidence="11">Protein kinase domain-containing protein</fullName>
    </recommendedName>
</protein>
<dbReference type="CDD" id="cd13179">
    <property type="entry name" value="RanBD_RanBP1"/>
    <property type="match status" value="1"/>
</dbReference>
<dbReference type="OrthoDB" id="275301at2759"/>
<dbReference type="InterPro" id="IPR011009">
    <property type="entry name" value="Kinase-like_dom_sf"/>
</dbReference>
<dbReference type="PANTHER" id="PTHR48011">
    <property type="entry name" value="CCR4-NOT TRANSCRIPTIONAL COMPLEX SUBUNIT CAF120-RELATED"/>
    <property type="match status" value="1"/>
</dbReference>
<evidence type="ECO:0000259" key="8">
    <source>
        <dbReference type="PROSITE" id="PS50196"/>
    </source>
</evidence>
<evidence type="ECO:0008006" key="11">
    <source>
        <dbReference type="Google" id="ProtNLM"/>
    </source>
</evidence>
<keyword evidence="3" id="KW-0418">Kinase</keyword>
<dbReference type="SUPFAM" id="SSF50729">
    <property type="entry name" value="PH domain-like"/>
    <property type="match status" value="1"/>
</dbReference>
<dbReference type="PROSITE" id="PS50196">
    <property type="entry name" value="RANBD1"/>
    <property type="match status" value="1"/>
</dbReference>
<dbReference type="SMART" id="SM00160">
    <property type="entry name" value="RanBD"/>
    <property type="match status" value="1"/>
</dbReference>
<dbReference type="SMART" id="SM00220">
    <property type="entry name" value="S_TKc"/>
    <property type="match status" value="1"/>
</dbReference>
<keyword evidence="1" id="KW-0808">Transferase</keyword>
<dbReference type="PROSITE" id="PS00107">
    <property type="entry name" value="PROTEIN_KINASE_ATP"/>
    <property type="match status" value="1"/>
</dbReference>
<dbReference type="Proteomes" id="UP000428333">
    <property type="component" value="Linkage Group LG04"/>
</dbReference>
<dbReference type="EMBL" id="QEFC01000991">
    <property type="protein sequence ID" value="KAE9460997.1"/>
    <property type="molecule type" value="Genomic_DNA"/>
</dbReference>
<dbReference type="PROSITE" id="PS50011">
    <property type="entry name" value="PROTEIN_KINASE_DOM"/>
    <property type="match status" value="1"/>
</dbReference>
<feature type="compositionally biased region" description="Basic and acidic residues" evidence="6">
    <location>
        <begin position="678"/>
        <end position="716"/>
    </location>
</feature>
<dbReference type="AlphaFoldDB" id="A0A6A4M2I7"/>
<feature type="non-terminal residue" evidence="9">
    <location>
        <position position="1"/>
    </location>
</feature>
<keyword evidence="2 5" id="KW-0547">Nucleotide-binding</keyword>
<feature type="domain" description="Protein kinase" evidence="7">
    <location>
        <begin position="10"/>
        <end position="261"/>
    </location>
</feature>
<gene>
    <name evidence="9" type="ORF">C3L33_07104</name>
</gene>
<evidence type="ECO:0000256" key="4">
    <source>
        <dbReference type="ARBA" id="ARBA00022840"/>
    </source>
</evidence>
<dbReference type="Gene3D" id="2.30.29.30">
    <property type="entry name" value="Pleckstrin-homology domain (PH domain)/Phosphotyrosine-binding domain (PTB)"/>
    <property type="match status" value="1"/>
</dbReference>
<dbReference type="GO" id="GO:0005524">
    <property type="term" value="F:ATP binding"/>
    <property type="evidence" value="ECO:0007669"/>
    <property type="project" value="UniProtKB-UniRule"/>
</dbReference>
<evidence type="ECO:0000313" key="10">
    <source>
        <dbReference type="Proteomes" id="UP000428333"/>
    </source>
</evidence>
<sequence length="722" mass="79283">MEKDKRKPSWVRGSCVGRGSYGTVSRAVDKSDGGVFAVKSVGLGPGSEARAEALENEIRILRRLSSPWVVGYLGDDVTVEDGAVEPFRNLHLEYLPGGTAADLAADADDEGIVRSLTWCVSSALSYVHSLGIVHGDVKGRNVLLGPARYAAKLSDFGTAAESAAAPRGSPLWMAPEVIRGEYQGPESDVWSLGCTVIEMVTGKPGWEDRGADTLCRIGYSDELPELPTRLSELGLDFLDKCLRRDRTERWTCDQLLRHPFISSSAVPVMDSHQSPRCVLDWLDTEFCEDDGDEEEDDKFLELPTQSVRDRIGKLASTAGVNWESDGWIEVRSVISEKAPEVSEARCCRGGDEEGTSSEFSKFSRTEGEMEGTSGEYSDCKEIVRTNLEYFDFGGGIEEEVVVDGGRRWRGNEAGTSCRCKLGGWNWVVGGGHVAFAAGGILFVLYPPTSLYFTPVMCCRRCGVADVINGSISGEHQRRTGTTRKRTEGEELDLGEKAKLYRFDKDGNQWKERGAGTVKLLKHKVTGKVRLVMRQSKTLKICANHLVIATMSVQEHAGNEKSCVWHAADFADGELKDELFCIRFGSVESNFQIDGEHFVISQRTNSEYYHCPLTATSVSGRRNEATALSPRWHDLLEASYGHGANCKTFMETFQEVAESQQKKEENKDASAAAGLLEKLSVEDEKTEDKASEEVPVAAKEKESESEPVKVNAEKKGETSAPST</sequence>
<feature type="region of interest" description="Disordered" evidence="6">
    <location>
        <begin position="346"/>
        <end position="375"/>
    </location>
</feature>
<dbReference type="InterPro" id="IPR045256">
    <property type="entry name" value="RanBP1_RanBD"/>
</dbReference>
<dbReference type="InterPro" id="IPR000719">
    <property type="entry name" value="Prot_kinase_dom"/>
</dbReference>
<dbReference type="PANTHER" id="PTHR48011:SF7">
    <property type="entry name" value="F10K1.14 PROTEIN"/>
    <property type="match status" value="1"/>
</dbReference>
<feature type="binding site" evidence="5">
    <location>
        <position position="39"/>
    </location>
    <ligand>
        <name>ATP</name>
        <dbReference type="ChEBI" id="CHEBI:30616"/>
    </ligand>
</feature>
<evidence type="ECO:0000256" key="3">
    <source>
        <dbReference type="ARBA" id="ARBA00022777"/>
    </source>
</evidence>
<evidence type="ECO:0000256" key="1">
    <source>
        <dbReference type="ARBA" id="ARBA00022679"/>
    </source>
</evidence>
<feature type="region of interest" description="Disordered" evidence="6">
    <location>
        <begin position="657"/>
        <end position="722"/>
    </location>
</feature>
<keyword evidence="10" id="KW-1185">Reference proteome</keyword>
<evidence type="ECO:0000256" key="6">
    <source>
        <dbReference type="SAM" id="MobiDB-lite"/>
    </source>
</evidence>
<accession>A0A6A4M2I7</accession>
<dbReference type="GO" id="GO:0007165">
    <property type="term" value="P:signal transduction"/>
    <property type="evidence" value="ECO:0007669"/>
    <property type="project" value="TreeGrafter"/>
</dbReference>
<dbReference type="GO" id="GO:0006913">
    <property type="term" value="P:nucleocytoplasmic transport"/>
    <property type="evidence" value="ECO:0007669"/>
    <property type="project" value="InterPro"/>
</dbReference>
<dbReference type="InterPro" id="IPR000156">
    <property type="entry name" value="Ran_bind_dom"/>
</dbReference>
<dbReference type="SUPFAM" id="SSF56112">
    <property type="entry name" value="Protein kinase-like (PK-like)"/>
    <property type="match status" value="1"/>
</dbReference>
<reference evidence="9 10" key="1">
    <citation type="journal article" date="2019" name="Genome Biol. Evol.">
        <title>The Rhododendron genome and chromosomal organization provide insight into shared whole-genome duplications across the heath family (Ericaceae).</title>
        <authorList>
            <person name="Soza V.L."/>
            <person name="Lindsley D."/>
            <person name="Waalkes A."/>
            <person name="Ramage E."/>
            <person name="Patwardhan R.P."/>
            <person name="Burton J.N."/>
            <person name="Adey A."/>
            <person name="Kumar A."/>
            <person name="Qiu R."/>
            <person name="Shendure J."/>
            <person name="Hall B."/>
        </authorList>
    </citation>
    <scope>NUCLEOTIDE SEQUENCE [LARGE SCALE GENOMIC DNA]</scope>
    <source>
        <strain evidence="9">RSF 1966-606</strain>
    </source>
</reference>
<dbReference type="CDD" id="cd06606">
    <property type="entry name" value="STKc_MAPKKK"/>
    <property type="match status" value="1"/>
</dbReference>
<evidence type="ECO:0000256" key="2">
    <source>
        <dbReference type="ARBA" id="ARBA00022741"/>
    </source>
</evidence>
<dbReference type="Gene3D" id="1.10.510.10">
    <property type="entry name" value="Transferase(Phosphotransferase) domain 1"/>
    <property type="match status" value="1"/>
</dbReference>
<feature type="domain" description="RanBD1" evidence="8">
    <location>
        <begin position="487"/>
        <end position="587"/>
    </location>
</feature>
<evidence type="ECO:0000256" key="5">
    <source>
        <dbReference type="PROSITE-ProRule" id="PRU10141"/>
    </source>
</evidence>
<dbReference type="InterPro" id="IPR011993">
    <property type="entry name" value="PH-like_dom_sf"/>
</dbReference>
<organism evidence="9 10">
    <name type="scientific">Rhododendron williamsianum</name>
    <dbReference type="NCBI Taxonomy" id="262921"/>
    <lineage>
        <taxon>Eukaryota</taxon>
        <taxon>Viridiplantae</taxon>
        <taxon>Streptophyta</taxon>
        <taxon>Embryophyta</taxon>
        <taxon>Tracheophyta</taxon>
        <taxon>Spermatophyta</taxon>
        <taxon>Magnoliopsida</taxon>
        <taxon>eudicotyledons</taxon>
        <taxon>Gunneridae</taxon>
        <taxon>Pentapetalae</taxon>
        <taxon>asterids</taxon>
        <taxon>Ericales</taxon>
        <taxon>Ericaceae</taxon>
        <taxon>Ericoideae</taxon>
        <taxon>Rhodoreae</taxon>
        <taxon>Rhododendron</taxon>
    </lineage>
</organism>
<name>A0A6A4M2I7_9ERIC</name>
<dbReference type="InterPro" id="IPR052751">
    <property type="entry name" value="Plant_MAPKKK"/>
</dbReference>
<dbReference type="Pfam" id="PF00069">
    <property type="entry name" value="Pkinase"/>
    <property type="match status" value="1"/>
</dbReference>
<dbReference type="Pfam" id="PF00638">
    <property type="entry name" value="Ran_BP1"/>
    <property type="match status" value="1"/>
</dbReference>
<dbReference type="InterPro" id="IPR017441">
    <property type="entry name" value="Protein_kinase_ATP_BS"/>
</dbReference>
<evidence type="ECO:0000313" key="9">
    <source>
        <dbReference type="EMBL" id="KAE9460997.1"/>
    </source>
</evidence>